<name>A0A382WKW4_9ZZZZ</name>
<dbReference type="AlphaFoldDB" id="A0A382WKW4"/>
<evidence type="ECO:0000259" key="1">
    <source>
        <dbReference type="Pfam" id="PF13742"/>
    </source>
</evidence>
<feature type="domain" description="OB-fold nucleic acid binding" evidence="1">
    <location>
        <begin position="1"/>
        <end position="42"/>
    </location>
</feature>
<protein>
    <recommendedName>
        <fullName evidence="1">OB-fold nucleic acid binding domain-containing protein</fullName>
    </recommendedName>
</protein>
<dbReference type="GO" id="GO:0009318">
    <property type="term" value="C:exodeoxyribonuclease VII complex"/>
    <property type="evidence" value="ECO:0007669"/>
    <property type="project" value="InterPro"/>
</dbReference>
<dbReference type="EMBL" id="UINC01160645">
    <property type="protein sequence ID" value="SVD59413.1"/>
    <property type="molecule type" value="Genomic_DNA"/>
</dbReference>
<organism evidence="2">
    <name type="scientific">marine metagenome</name>
    <dbReference type="NCBI Taxonomy" id="408172"/>
    <lineage>
        <taxon>unclassified sequences</taxon>
        <taxon>metagenomes</taxon>
        <taxon>ecological metagenomes</taxon>
    </lineage>
</organism>
<accession>A0A382WKW4</accession>
<dbReference type="GO" id="GO:0003676">
    <property type="term" value="F:nucleic acid binding"/>
    <property type="evidence" value="ECO:0007669"/>
    <property type="project" value="InterPro"/>
</dbReference>
<proteinExistence type="predicted"/>
<dbReference type="PANTHER" id="PTHR30008">
    <property type="entry name" value="EXODEOXYRIBONUCLEASE 7 LARGE SUBUNIT"/>
    <property type="match status" value="1"/>
</dbReference>
<dbReference type="InterPro" id="IPR003753">
    <property type="entry name" value="Exonuc_VII_L"/>
</dbReference>
<dbReference type="GO" id="GO:0006308">
    <property type="term" value="P:DNA catabolic process"/>
    <property type="evidence" value="ECO:0007669"/>
    <property type="project" value="InterPro"/>
</dbReference>
<evidence type="ECO:0000313" key="2">
    <source>
        <dbReference type="EMBL" id="SVD59413.1"/>
    </source>
</evidence>
<feature type="non-terminal residue" evidence="2">
    <location>
        <position position="61"/>
    </location>
</feature>
<gene>
    <name evidence="2" type="ORF">METZ01_LOCUS412267</name>
</gene>
<dbReference type="Pfam" id="PF13742">
    <property type="entry name" value="tRNA_anti_2"/>
    <property type="match status" value="1"/>
</dbReference>
<dbReference type="CDD" id="cd04489">
    <property type="entry name" value="ExoVII_LU_OBF"/>
    <property type="match status" value="1"/>
</dbReference>
<dbReference type="InterPro" id="IPR025824">
    <property type="entry name" value="OB-fold_nuc-bd_dom"/>
</dbReference>
<reference evidence="2" key="1">
    <citation type="submission" date="2018-05" db="EMBL/GenBank/DDBJ databases">
        <authorList>
            <person name="Lanie J.A."/>
            <person name="Ng W.-L."/>
            <person name="Kazmierczak K.M."/>
            <person name="Andrzejewski T.M."/>
            <person name="Davidsen T.M."/>
            <person name="Wayne K.J."/>
            <person name="Tettelin H."/>
            <person name="Glass J.I."/>
            <person name="Rusch D."/>
            <person name="Podicherti R."/>
            <person name="Tsui H.-C.T."/>
            <person name="Winkler M.E."/>
        </authorList>
    </citation>
    <scope>NUCLEOTIDE SEQUENCE</scope>
</reference>
<sequence length="61" mass="6953">MFRGSIKSLPFTPEDGAHVVVRGRLSVYEAKGEYQVVAEHMEPHGVGTRQLAFDQLRRRLE</sequence>
<dbReference type="GO" id="GO:0008855">
    <property type="term" value="F:exodeoxyribonuclease VII activity"/>
    <property type="evidence" value="ECO:0007669"/>
    <property type="project" value="InterPro"/>
</dbReference>
<dbReference type="PANTHER" id="PTHR30008:SF0">
    <property type="entry name" value="EXODEOXYRIBONUCLEASE 7 LARGE SUBUNIT"/>
    <property type="match status" value="1"/>
</dbReference>